<dbReference type="Proteomes" id="UP000199267">
    <property type="component" value="Unassembled WGS sequence"/>
</dbReference>
<evidence type="ECO:0000313" key="2">
    <source>
        <dbReference type="Proteomes" id="UP000199267"/>
    </source>
</evidence>
<sequence>MGKKSKQKKQRGGQANDCTGYGYAADSGYGAAESPYGGGEPPYGAGPQYGMGPDYGGAAYRHGHGDGPHPHSHHGYGYGYGYDPAAAAHDAFHHRTHRGYGHGYGAGVPGGGFPGSGLFDGGLLQGMPAFLRSANAEQFLLGAALGATAAWVLADEELRGKLIKAAMKLYAGVAGGFEEMKEQMADIKAEVAAEHHGDA</sequence>
<reference evidence="1 2" key="1">
    <citation type="submission" date="2016-10" db="EMBL/GenBank/DDBJ databases">
        <authorList>
            <person name="de Groot N.N."/>
        </authorList>
    </citation>
    <scope>NUCLEOTIDE SEQUENCE [LARGE SCALE GENOMIC DNA]</scope>
    <source>
        <strain evidence="1 2">DSM 378</strain>
    </source>
</reference>
<dbReference type="RefSeq" id="WP_244158911.1">
    <property type="nucleotide sequence ID" value="NZ_FOFJ01000048.1"/>
</dbReference>
<organism evidence="1 2">
    <name type="scientific">Azotobacter beijerinckii</name>
    <dbReference type="NCBI Taxonomy" id="170623"/>
    <lineage>
        <taxon>Bacteria</taxon>
        <taxon>Pseudomonadati</taxon>
        <taxon>Pseudomonadota</taxon>
        <taxon>Gammaproteobacteria</taxon>
        <taxon>Pseudomonadales</taxon>
        <taxon>Pseudomonadaceae</taxon>
        <taxon>Azotobacter</taxon>
    </lineage>
</organism>
<proteinExistence type="predicted"/>
<evidence type="ECO:0000313" key="1">
    <source>
        <dbReference type="EMBL" id="SER40243.1"/>
    </source>
</evidence>
<protein>
    <submittedName>
        <fullName evidence="1">Uncharacterized protein</fullName>
    </submittedName>
</protein>
<gene>
    <name evidence="1" type="ORF">SAMN04244573_03554</name>
</gene>
<dbReference type="EMBL" id="FOFJ01000048">
    <property type="protein sequence ID" value="SER40243.1"/>
    <property type="molecule type" value="Genomic_DNA"/>
</dbReference>
<name>A0A1H9NY29_9GAMM</name>
<accession>A0A1H9NY29</accession>
<dbReference type="AlphaFoldDB" id="A0A1H9NY29"/>